<evidence type="ECO:0000313" key="10">
    <source>
        <dbReference type="EMBL" id="KAG0473746.1"/>
    </source>
</evidence>
<dbReference type="InterPro" id="IPR009057">
    <property type="entry name" value="Homeodomain-like_sf"/>
</dbReference>
<feature type="domain" description="HTH myb-type" evidence="9">
    <location>
        <begin position="104"/>
        <end position="158"/>
    </location>
</feature>
<keyword evidence="2" id="KW-0677">Repeat</keyword>
<dbReference type="PROSITE" id="PS50090">
    <property type="entry name" value="MYB_LIKE"/>
    <property type="match status" value="2"/>
</dbReference>
<dbReference type="FunFam" id="1.10.10.60:FF:000060">
    <property type="entry name" value="MYB transcription factor"/>
    <property type="match status" value="1"/>
</dbReference>
<dbReference type="SMART" id="SM00717">
    <property type="entry name" value="SANT"/>
    <property type="match status" value="2"/>
</dbReference>
<keyword evidence="3" id="KW-0805">Transcription regulation</keyword>
<dbReference type="GO" id="GO:0005634">
    <property type="term" value="C:nucleus"/>
    <property type="evidence" value="ECO:0007669"/>
    <property type="project" value="UniProtKB-SubCell"/>
</dbReference>
<keyword evidence="6" id="KW-0539">Nucleus</keyword>
<feature type="domain" description="HTH myb-type" evidence="9">
    <location>
        <begin position="57"/>
        <end position="103"/>
    </location>
</feature>
<evidence type="ECO:0000256" key="5">
    <source>
        <dbReference type="ARBA" id="ARBA00023163"/>
    </source>
</evidence>
<dbReference type="PANTHER" id="PTHR45614">
    <property type="entry name" value="MYB PROTEIN-RELATED"/>
    <property type="match status" value="1"/>
</dbReference>
<evidence type="ECO:0000256" key="6">
    <source>
        <dbReference type="ARBA" id="ARBA00023242"/>
    </source>
</evidence>
<evidence type="ECO:0000256" key="3">
    <source>
        <dbReference type="ARBA" id="ARBA00023015"/>
    </source>
</evidence>
<feature type="domain" description="Myb-like" evidence="8">
    <location>
        <begin position="104"/>
        <end position="154"/>
    </location>
</feature>
<evidence type="ECO:0000259" key="8">
    <source>
        <dbReference type="PROSITE" id="PS50090"/>
    </source>
</evidence>
<dbReference type="GO" id="GO:0000981">
    <property type="term" value="F:DNA-binding transcription factor activity, RNA polymerase II-specific"/>
    <property type="evidence" value="ECO:0007669"/>
    <property type="project" value="TreeGrafter"/>
</dbReference>
<name>A0A835QMM7_VANPL</name>
<evidence type="ECO:0000256" key="4">
    <source>
        <dbReference type="ARBA" id="ARBA00023125"/>
    </source>
</evidence>
<dbReference type="SUPFAM" id="SSF46689">
    <property type="entry name" value="Homeodomain-like"/>
    <property type="match status" value="1"/>
</dbReference>
<dbReference type="AlphaFoldDB" id="A0A835QMM7"/>
<dbReference type="PANTHER" id="PTHR45614:SF259">
    <property type="entry name" value="MYB DOMAIN PROTEIN 89-RELATED"/>
    <property type="match status" value="1"/>
</dbReference>
<feature type="domain" description="Myb-like" evidence="8">
    <location>
        <begin position="57"/>
        <end position="103"/>
    </location>
</feature>
<accession>A0A835QMM7</accession>
<protein>
    <submittedName>
        <fullName evidence="10">Uncharacterized protein</fullName>
    </submittedName>
</protein>
<dbReference type="GO" id="GO:0000978">
    <property type="term" value="F:RNA polymerase II cis-regulatory region sequence-specific DNA binding"/>
    <property type="evidence" value="ECO:0007669"/>
    <property type="project" value="TreeGrafter"/>
</dbReference>
<dbReference type="PROSITE" id="PS51294">
    <property type="entry name" value="HTH_MYB"/>
    <property type="match status" value="2"/>
</dbReference>
<dbReference type="Proteomes" id="UP000636800">
    <property type="component" value="Chromosome 7"/>
</dbReference>
<dbReference type="InterPro" id="IPR001005">
    <property type="entry name" value="SANT/Myb"/>
</dbReference>
<dbReference type="InterPro" id="IPR017930">
    <property type="entry name" value="Myb_dom"/>
</dbReference>
<keyword evidence="4" id="KW-0238">DNA-binding</keyword>
<dbReference type="EMBL" id="JADCNL010000007">
    <property type="protein sequence ID" value="KAG0473746.1"/>
    <property type="molecule type" value="Genomic_DNA"/>
</dbReference>
<evidence type="ECO:0000256" key="1">
    <source>
        <dbReference type="ARBA" id="ARBA00004123"/>
    </source>
</evidence>
<keyword evidence="11" id="KW-1185">Reference proteome</keyword>
<reference evidence="10 11" key="1">
    <citation type="journal article" date="2020" name="Nat. Food">
        <title>A phased Vanilla planifolia genome enables genetic improvement of flavour and production.</title>
        <authorList>
            <person name="Hasing T."/>
            <person name="Tang H."/>
            <person name="Brym M."/>
            <person name="Khazi F."/>
            <person name="Huang T."/>
            <person name="Chambers A.H."/>
        </authorList>
    </citation>
    <scope>NUCLEOTIDE SEQUENCE [LARGE SCALE GENOMIC DNA]</scope>
    <source>
        <tissue evidence="10">Leaf</tissue>
    </source>
</reference>
<gene>
    <name evidence="10" type="ORF">HPP92_015603</name>
</gene>
<comment type="caution">
    <text evidence="10">The sequence shown here is derived from an EMBL/GenBank/DDBJ whole genome shotgun (WGS) entry which is preliminary data.</text>
</comment>
<dbReference type="Gene3D" id="1.10.10.60">
    <property type="entry name" value="Homeodomain-like"/>
    <property type="match status" value="2"/>
</dbReference>
<proteinExistence type="predicted"/>
<sequence length="318" mass="36730">MFPEQQRSGDPPLLFSSPPPQPEAVVNKGVFHGDLQAREESMEGRHQERKQCKLCSRGHWRPVEDTKLKELVAKFGPQNWNLIAENLQGRSGKSCRLRWFNQLDPRINRKAFTEQEEERLLAAHRHYGNKWALISRFFPGRTDNAVKNHWHVIMARKQREQQSCSYTWKRLPTFPCNPSPRLQTLEIRQSINTHKTSSGDSTITSTREEPVSTVTNLCSKNRTFLSVSPSPRQQKPTNFFMGHKRNGCHEKLEWRSCCTHYEEAGQETEAIAANQTAVLDSAFERSNEGLLQMGAEQEEERITMPFYDFLGVFRSNSV</sequence>
<dbReference type="InterPro" id="IPR050560">
    <property type="entry name" value="MYB_TF"/>
</dbReference>
<dbReference type="OrthoDB" id="2143914at2759"/>
<dbReference type="CDD" id="cd00167">
    <property type="entry name" value="SANT"/>
    <property type="match status" value="2"/>
</dbReference>
<feature type="region of interest" description="Disordered" evidence="7">
    <location>
        <begin position="1"/>
        <end position="26"/>
    </location>
</feature>
<evidence type="ECO:0000256" key="7">
    <source>
        <dbReference type="SAM" id="MobiDB-lite"/>
    </source>
</evidence>
<organism evidence="10 11">
    <name type="scientific">Vanilla planifolia</name>
    <name type="common">Vanilla</name>
    <dbReference type="NCBI Taxonomy" id="51239"/>
    <lineage>
        <taxon>Eukaryota</taxon>
        <taxon>Viridiplantae</taxon>
        <taxon>Streptophyta</taxon>
        <taxon>Embryophyta</taxon>
        <taxon>Tracheophyta</taxon>
        <taxon>Spermatophyta</taxon>
        <taxon>Magnoliopsida</taxon>
        <taxon>Liliopsida</taxon>
        <taxon>Asparagales</taxon>
        <taxon>Orchidaceae</taxon>
        <taxon>Vanilloideae</taxon>
        <taxon>Vanilleae</taxon>
        <taxon>Vanilla</taxon>
    </lineage>
</organism>
<evidence type="ECO:0000256" key="2">
    <source>
        <dbReference type="ARBA" id="ARBA00022737"/>
    </source>
</evidence>
<evidence type="ECO:0000313" key="11">
    <source>
        <dbReference type="Proteomes" id="UP000636800"/>
    </source>
</evidence>
<evidence type="ECO:0000259" key="9">
    <source>
        <dbReference type="PROSITE" id="PS51294"/>
    </source>
</evidence>
<dbReference type="Pfam" id="PF00249">
    <property type="entry name" value="Myb_DNA-binding"/>
    <property type="match status" value="2"/>
</dbReference>
<comment type="subcellular location">
    <subcellularLocation>
        <location evidence="1">Nucleus</location>
    </subcellularLocation>
</comment>
<keyword evidence="5" id="KW-0804">Transcription</keyword>